<dbReference type="Proteomes" id="UP001498398">
    <property type="component" value="Unassembled WGS sequence"/>
</dbReference>
<comment type="caution">
    <text evidence="2">The sequence shown here is derived from an EMBL/GenBank/DDBJ whole genome shotgun (WGS) entry which is preliminary data.</text>
</comment>
<reference evidence="2 3" key="1">
    <citation type="submission" date="2024-01" db="EMBL/GenBank/DDBJ databases">
        <title>A draft genome for the cacao thread blight pathogen Marasmiellus scandens.</title>
        <authorList>
            <person name="Baruah I.K."/>
            <person name="Leung J."/>
            <person name="Bukari Y."/>
            <person name="Amoako-Attah I."/>
            <person name="Meinhardt L.W."/>
            <person name="Bailey B.A."/>
            <person name="Cohen S.P."/>
        </authorList>
    </citation>
    <scope>NUCLEOTIDE SEQUENCE [LARGE SCALE GENOMIC DNA]</scope>
    <source>
        <strain evidence="2 3">GH-19</strain>
    </source>
</reference>
<evidence type="ECO:0000313" key="2">
    <source>
        <dbReference type="EMBL" id="KAK7472898.1"/>
    </source>
</evidence>
<dbReference type="Pfam" id="PF08539">
    <property type="entry name" value="HbrB"/>
    <property type="match status" value="1"/>
</dbReference>
<feature type="region of interest" description="Disordered" evidence="1">
    <location>
        <begin position="279"/>
        <end position="348"/>
    </location>
</feature>
<evidence type="ECO:0000313" key="3">
    <source>
        <dbReference type="Proteomes" id="UP001498398"/>
    </source>
</evidence>
<feature type="compositionally biased region" description="Polar residues" evidence="1">
    <location>
        <begin position="169"/>
        <end position="183"/>
    </location>
</feature>
<keyword evidence="3" id="KW-1185">Reference proteome</keyword>
<dbReference type="InterPro" id="IPR013745">
    <property type="entry name" value="Bit61/PRR5"/>
</dbReference>
<accession>A0ABR1K641</accession>
<protein>
    <recommendedName>
        <fullName evidence="4">HbrB-domain-containing protein</fullName>
    </recommendedName>
</protein>
<feature type="region of interest" description="Disordered" evidence="1">
    <location>
        <begin position="363"/>
        <end position="386"/>
    </location>
</feature>
<feature type="compositionally biased region" description="Basic residues" evidence="1">
    <location>
        <begin position="307"/>
        <end position="318"/>
    </location>
</feature>
<organism evidence="2 3">
    <name type="scientific">Marasmiellus scandens</name>
    <dbReference type="NCBI Taxonomy" id="2682957"/>
    <lineage>
        <taxon>Eukaryota</taxon>
        <taxon>Fungi</taxon>
        <taxon>Dikarya</taxon>
        <taxon>Basidiomycota</taxon>
        <taxon>Agaricomycotina</taxon>
        <taxon>Agaricomycetes</taxon>
        <taxon>Agaricomycetidae</taxon>
        <taxon>Agaricales</taxon>
        <taxon>Marasmiineae</taxon>
        <taxon>Omphalotaceae</taxon>
        <taxon>Marasmiellus</taxon>
    </lineage>
</organism>
<sequence length="414" mass="45255">MTSSPSKAPYGRTYDSKLVTREMHRLGSNAPPSVPSLPNPATIAPTSTSSNDPWGALHVNLLPLFNREPLRVPIEELNNLVKRHISAVISQSPPRALTTLENDTVELLSSGMVTLNARLAGTDDDKLIPRVVELWGFFWDQVLPYVEGSLLPMQTDGLLQSLYRPKRPSSPTRSNAKSTTSQKSVSQIDVRTIALRCFRDKIIVPLSGRLSVRLSSAIKQDDWDVPSRLEQMLLVLTSQSRQRLPTLTLTPLSSQLSPAESAVADLLLVLRLPRSLVSGRNGLKARSGPGTGPRAPSFLSNNTPRDRRGRIAQRRHAKGLAIVGFPTGDPDDGSGDETPRNATSGFADVDRDKGREFLEVLRNAEADAAGNTDSTKNEEAEDEPLGWDEAQAVVERMVGMTSQETSTASRRRMT</sequence>
<feature type="region of interest" description="Disordered" evidence="1">
    <location>
        <begin position="162"/>
        <end position="183"/>
    </location>
</feature>
<proteinExistence type="predicted"/>
<evidence type="ECO:0000256" key="1">
    <source>
        <dbReference type="SAM" id="MobiDB-lite"/>
    </source>
</evidence>
<dbReference type="PANTHER" id="PTHR32428">
    <property type="entry name" value="TARGET OF RAPAMYCIN COMPLEX 2 SUBUNIT BIT61-RELATED"/>
    <property type="match status" value="1"/>
</dbReference>
<name>A0ABR1K641_9AGAR</name>
<gene>
    <name evidence="2" type="ORF">VKT23_001005</name>
</gene>
<evidence type="ECO:0008006" key="4">
    <source>
        <dbReference type="Google" id="ProtNLM"/>
    </source>
</evidence>
<dbReference type="EMBL" id="JBANRG010000001">
    <property type="protein sequence ID" value="KAK7472898.1"/>
    <property type="molecule type" value="Genomic_DNA"/>
</dbReference>
<dbReference type="PANTHER" id="PTHR32428:SF2">
    <property type="entry name" value="TARGET OF RAPAMYCIN COMPLEX 2 SUBUNIT BIT61-RELATED"/>
    <property type="match status" value="1"/>
</dbReference>